<dbReference type="Gene3D" id="3.40.50.620">
    <property type="entry name" value="HUPs"/>
    <property type="match status" value="1"/>
</dbReference>
<dbReference type="EMBL" id="DVHK01000070">
    <property type="protein sequence ID" value="HIR66997.1"/>
    <property type="molecule type" value="Genomic_DNA"/>
</dbReference>
<dbReference type="InterPro" id="IPR035107">
    <property type="entry name" value="tRNA_thiolation_TtcA_Ctu1"/>
</dbReference>
<dbReference type="PANTHER" id="PTHR43686">
    <property type="entry name" value="SULFURTRANSFERASE-RELATED"/>
    <property type="match status" value="1"/>
</dbReference>
<organism evidence="3 4">
    <name type="scientific">Candidatus Coproplasma avicola</name>
    <dbReference type="NCBI Taxonomy" id="2840744"/>
    <lineage>
        <taxon>Bacteria</taxon>
        <taxon>Bacillati</taxon>
        <taxon>Bacillota</taxon>
        <taxon>Clostridia</taxon>
        <taxon>Eubacteriales</taxon>
        <taxon>Candidatus Coproplasma</taxon>
    </lineage>
</organism>
<evidence type="ECO:0000313" key="4">
    <source>
        <dbReference type="Proteomes" id="UP000823913"/>
    </source>
</evidence>
<dbReference type="AlphaFoldDB" id="A0A9D1J9H8"/>
<sequence>MAKELTEQQRIERSIITKFRKGIWSRFLQAVREYKLIEEGDKIAVCVSGGKDSMLLAKCIQQLKRYSDISFDAEYIVMNPGYNEQNAAMIRSNLSLLGIPAHIYPSDIFDVNDLIGGEHPCYLCARMRRGFLYARAKELGCNKIALGHHKSDVIETTLMSMLFGGQIQGMMPKIRSTNFEGMQLIRPLYCVLEDDIIHWQQYNNLTFIACACKLTAGLAPGQQGQSARQDVKKLIKDFRARNPDVDASVFKALHNVQLDTLPAFKYKGAYYGFNEKYDHPLSIDFTADD</sequence>
<keyword evidence="1" id="KW-0808">Transferase</keyword>
<gene>
    <name evidence="3" type="ORF">IAB94_02980</name>
</gene>
<evidence type="ECO:0000256" key="1">
    <source>
        <dbReference type="ARBA" id="ARBA00022679"/>
    </source>
</evidence>
<dbReference type="InterPro" id="IPR011063">
    <property type="entry name" value="TilS/TtcA_N"/>
</dbReference>
<reference evidence="3" key="1">
    <citation type="submission" date="2020-10" db="EMBL/GenBank/DDBJ databases">
        <authorList>
            <person name="Gilroy R."/>
        </authorList>
    </citation>
    <scope>NUCLEOTIDE SEQUENCE</scope>
    <source>
        <strain evidence="3">ChiW16-3235</strain>
    </source>
</reference>
<name>A0A9D1J9H8_9FIRM</name>
<evidence type="ECO:0000259" key="2">
    <source>
        <dbReference type="Pfam" id="PF01171"/>
    </source>
</evidence>
<feature type="domain" description="tRNA(Ile)-lysidine/2-thiocytidine synthase N-terminal" evidence="2">
    <location>
        <begin position="42"/>
        <end position="208"/>
    </location>
</feature>
<dbReference type="GO" id="GO:0016740">
    <property type="term" value="F:transferase activity"/>
    <property type="evidence" value="ECO:0007669"/>
    <property type="project" value="UniProtKB-KW"/>
</dbReference>
<dbReference type="GO" id="GO:0008033">
    <property type="term" value="P:tRNA processing"/>
    <property type="evidence" value="ECO:0007669"/>
    <property type="project" value="InterPro"/>
</dbReference>
<reference evidence="3" key="2">
    <citation type="journal article" date="2021" name="PeerJ">
        <title>Extensive microbial diversity within the chicken gut microbiome revealed by metagenomics and culture.</title>
        <authorList>
            <person name="Gilroy R."/>
            <person name="Ravi A."/>
            <person name="Getino M."/>
            <person name="Pursley I."/>
            <person name="Horton D.L."/>
            <person name="Alikhan N.F."/>
            <person name="Baker D."/>
            <person name="Gharbi K."/>
            <person name="Hall N."/>
            <person name="Watson M."/>
            <person name="Adriaenssens E.M."/>
            <person name="Foster-Nyarko E."/>
            <person name="Jarju S."/>
            <person name="Secka A."/>
            <person name="Antonio M."/>
            <person name="Oren A."/>
            <person name="Chaudhuri R.R."/>
            <person name="La Ragione R."/>
            <person name="Hildebrand F."/>
            <person name="Pallen M.J."/>
        </authorList>
    </citation>
    <scope>NUCLEOTIDE SEQUENCE</scope>
    <source>
        <strain evidence="3">ChiW16-3235</strain>
    </source>
</reference>
<accession>A0A9D1J9H8</accession>
<dbReference type="InterPro" id="IPR014729">
    <property type="entry name" value="Rossmann-like_a/b/a_fold"/>
</dbReference>
<dbReference type="SUPFAM" id="SSF52402">
    <property type="entry name" value="Adenine nucleotide alpha hydrolases-like"/>
    <property type="match status" value="1"/>
</dbReference>
<comment type="caution">
    <text evidence="3">The sequence shown here is derived from an EMBL/GenBank/DDBJ whole genome shotgun (WGS) entry which is preliminary data.</text>
</comment>
<dbReference type="CDD" id="cd24138">
    <property type="entry name" value="TtcA-like"/>
    <property type="match status" value="1"/>
</dbReference>
<dbReference type="PIRSF" id="PIRSF004976">
    <property type="entry name" value="ATPase_YdaO"/>
    <property type="match status" value="1"/>
</dbReference>
<dbReference type="PANTHER" id="PTHR43686:SF1">
    <property type="entry name" value="AMINOTRAN_5 DOMAIN-CONTAINING PROTEIN"/>
    <property type="match status" value="1"/>
</dbReference>
<proteinExistence type="predicted"/>
<dbReference type="Pfam" id="PF01171">
    <property type="entry name" value="ATP_bind_3"/>
    <property type="match status" value="1"/>
</dbReference>
<dbReference type="Proteomes" id="UP000823913">
    <property type="component" value="Unassembled WGS sequence"/>
</dbReference>
<protein>
    <submittedName>
        <fullName evidence="3">tRNA 2-thiocytidine biosynthesis protein TtcA</fullName>
    </submittedName>
</protein>
<evidence type="ECO:0000313" key="3">
    <source>
        <dbReference type="EMBL" id="HIR66997.1"/>
    </source>
</evidence>